<dbReference type="RefSeq" id="WP_260278830.1">
    <property type="nucleotide sequence ID" value="NZ_JANAVZ010000038.1"/>
</dbReference>
<sequence>MPELPLCLTRRDASLNMARFYSLDITADLFGGAVLARHWGRIGKTGQERREWFADPANARRRALVWRDRKLRRGYC</sequence>
<dbReference type="SUPFAM" id="SSF142921">
    <property type="entry name" value="WGR domain-like"/>
    <property type="match status" value="1"/>
</dbReference>
<comment type="caution">
    <text evidence="2">The sequence shown here is derived from an EMBL/GenBank/DDBJ whole genome shotgun (WGS) entry which is preliminary data.</text>
</comment>
<organism evidence="2 3">
    <name type="scientific">Paracoccus maritimus</name>
    <dbReference type="NCBI Taxonomy" id="2933292"/>
    <lineage>
        <taxon>Bacteria</taxon>
        <taxon>Pseudomonadati</taxon>
        <taxon>Pseudomonadota</taxon>
        <taxon>Alphaproteobacteria</taxon>
        <taxon>Rhodobacterales</taxon>
        <taxon>Paracoccaceae</taxon>
        <taxon>Paracoccus</taxon>
    </lineage>
</organism>
<dbReference type="Proteomes" id="UP001320702">
    <property type="component" value="Unassembled WGS sequence"/>
</dbReference>
<proteinExistence type="predicted"/>
<dbReference type="SMART" id="SM00773">
    <property type="entry name" value="WGR"/>
    <property type="match status" value="1"/>
</dbReference>
<dbReference type="Gene3D" id="2.20.140.10">
    <property type="entry name" value="WGR domain"/>
    <property type="match status" value="1"/>
</dbReference>
<dbReference type="EMBL" id="JANAVZ010000038">
    <property type="protein sequence ID" value="MCT4334970.1"/>
    <property type="molecule type" value="Genomic_DNA"/>
</dbReference>
<evidence type="ECO:0000313" key="2">
    <source>
        <dbReference type="EMBL" id="MCT4334970.1"/>
    </source>
</evidence>
<dbReference type="PROSITE" id="PS51977">
    <property type="entry name" value="WGR"/>
    <property type="match status" value="1"/>
</dbReference>
<gene>
    <name evidence="2" type="ORF">MU516_19290</name>
</gene>
<protein>
    <submittedName>
        <fullName evidence="2">WGR domain-containing protein</fullName>
    </submittedName>
</protein>
<dbReference type="Pfam" id="PF05406">
    <property type="entry name" value="WGR"/>
    <property type="match status" value="1"/>
</dbReference>
<dbReference type="InterPro" id="IPR036930">
    <property type="entry name" value="WGR_dom_sf"/>
</dbReference>
<evidence type="ECO:0000259" key="1">
    <source>
        <dbReference type="PROSITE" id="PS51977"/>
    </source>
</evidence>
<evidence type="ECO:0000313" key="3">
    <source>
        <dbReference type="Proteomes" id="UP001320702"/>
    </source>
</evidence>
<keyword evidence="3" id="KW-1185">Reference proteome</keyword>
<feature type="domain" description="WGR" evidence="1">
    <location>
        <begin position="1"/>
        <end position="76"/>
    </location>
</feature>
<dbReference type="CDD" id="cd07996">
    <property type="entry name" value="WGR_MMR_like"/>
    <property type="match status" value="1"/>
</dbReference>
<dbReference type="InterPro" id="IPR049809">
    <property type="entry name" value="YehF/YfeS-like_WGR"/>
</dbReference>
<reference evidence="2 3" key="1">
    <citation type="submission" date="2022-04" db="EMBL/GenBank/DDBJ databases">
        <title>Paracoccus sp. YLB-12 draft genome sequence.</title>
        <authorList>
            <person name="Yu L."/>
        </authorList>
    </citation>
    <scope>NUCLEOTIDE SEQUENCE [LARGE SCALE GENOMIC DNA]</scope>
    <source>
        <strain evidence="2 3">YLB-12</strain>
    </source>
</reference>
<dbReference type="InterPro" id="IPR008893">
    <property type="entry name" value="WGR_domain"/>
</dbReference>
<name>A0ABT2KGG4_9RHOB</name>
<accession>A0ABT2KGG4</accession>